<sequence>TLKPTERICLYLNLKIIISTFCLAAAMTYSESNENRWTVVSELLLLDFLDRRINDVEQLKMRGIAAMKVKRKLWDDASNMLLNSNYNYSAEQCATKWKNIKQNNKKGSTESDRIRIP</sequence>
<keyword evidence="1" id="KW-1133">Transmembrane helix</keyword>
<feature type="non-terminal residue" evidence="3">
    <location>
        <position position="1"/>
    </location>
</feature>
<evidence type="ECO:0000313" key="3">
    <source>
        <dbReference type="EMBL" id="CAI2193442.1"/>
    </source>
</evidence>
<keyword evidence="4" id="KW-1185">Reference proteome</keyword>
<dbReference type="EMBL" id="CAMKVN010009575">
    <property type="protein sequence ID" value="CAI2193442.1"/>
    <property type="molecule type" value="Genomic_DNA"/>
</dbReference>
<keyword evidence="1" id="KW-0812">Transmembrane</keyword>
<protein>
    <submittedName>
        <fullName evidence="3">2302_t:CDS:1</fullName>
    </submittedName>
</protein>
<dbReference type="Gene3D" id="1.10.10.60">
    <property type="entry name" value="Homeodomain-like"/>
    <property type="match status" value="1"/>
</dbReference>
<dbReference type="InterPro" id="IPR044822">
    <property type="entry name" value="Myb_DNA-bind_4"/>
</dbReference>
<evidence type="ECO:0000259" key="2">
    <source>
        <dbReference type="Pfam" id="PF13837"/>
    </source>
</evidence>
<gene>
    <name evidence="3" type="ORF">FWILDA_LOCUS16078</name>
</gene>
<name>A0A9W4T7P7_9GLOM</name>
<dbReference type="Pfam" id="PF13837">
    <property type="entry name" value="Myb_DNA-bind_4"/>
    <property type="match status" value="1"/>
</dbReference>
<evidence type="ECO:0000313" key="4">
    <source>
        <dbReference type="Proteomes" id="UP001153678"/>
    </source>
</evidence>
<organism evidence="3 4">
    <name type="scientific">Funneliformis geosporum</name>
    <dbReference type="NCBI Taxonomy" id="1117311"/>
    <lineage>
        <taxon>Eukaryota</taxon>
        <taxon>Fungi</taxon>
        <taxon>Fungi incertae sedis</taxon>
        <taxon>Mucoromycota</taxon>
        <taxon>Glomeromycotina</taxon>
        <taxon>Glomeromycetes</taxon>
        <taxon>Glomerales</taxon>
        <taxon>Glomeraceae</taxon>
        <taxon>Funneliformis</taxon>
    </lineage>
</organism>
<dbReference type="Proteomes" id="UP001153678">
    <property type="component" value="Unassembled WGS sequence"/>
</dbReference>
<comment type="caution">
    <text evidence="3">The sequence shown here is derived from an EMBL/GenBank/DDBJ whole genome shotgun (WGS) entry which is preliminary data.</text>
</comment>
<accession>A0A9W4T7P7</accession>
<feature type="transmembrane region" description="Helical" evidence="1">
    <location>
        <begin position="12"/>
        <end position="29"/>
    </location>
</feature>
<dbReference type="AlphaFoldDB" id="A0A9W4T7P7"/>
<feature type="domain" description="Myb/SANT-like DNA-binding" evidence="2">
    <location>
        <begin position="35"/>
        <end position="106"/>
    </location>
</feature>
<reference evidence="3" key="1">
    <citation type="submission" date="2022-08" db="EMBL/GenBank/DDBJ databases">
        <authorList>
            <person name="Kallberg Y."/>
            <person name="Tangrot J."/>
            <person name="Rosling A."/>
        </authorList>
    </citation>
    <scope>NUCLEOTIDE SEQUENCE</scope>
    <source>
        <strain evidence="3">Wild A</strain>
    </source>
</reference>
<evidence type="ECO:0000256" key="1">
    <source>
        <dbReference type="SAM" id="Phobius"/>
    </source>
</evidence>
<keyword evidence="1" id="KW-0472">Membrane</keyword>
<proteinExistence type="predicted"/>